<dbReference type="GO" id="GO:0000139">
    <property type="term" value="C:Golgi membrane"/>
    <property type="evidence" value="ECO:0007669"/>
    <property type="project" value="TreeGrafter"/>
</dbReference>
<evidence type="ECO:0000256" key="1">
    <source>
        <dbReference type="ARBA" id="ARBA00001913"/>
    </source>
</evidence>
<keyword evidence="5" id="KW-1015">Disulfide bond</keyword>
<comment type="similarity">
    <text evidence="3 6">Belongs to the glycosyl hydrolase 47 family.</text>
</comment>
<dbReference type="InterPro" id="IPR050749">
    <property type="entry name" value="Glycosyl_Hydrolase_47"/>
</dbReference>
<gene>
    <name evidence="8" type="ORF">GDO54_001248</name>
</gene>
<proteinExistence type="inferred from homology"/>
<keyword evidence="7" id="KW-0812">Transmembrane</keyword>
<dbReference type="GO" id="GO:0004571">
    <property type="term" value="F:mannosyl-oligosaccharide 1,2-alpha-mannosidase activity"/>
    <property type="evidence" value="ECO:0007669"/>
    <property type="project" value="InterPro"/>
</dbReference>
<dbReference type="PRINTS" id="PR00747">
    <property type="entry name" value="GLYHDRLASE47"/>
</dbReference>
<keyword evidence="9" id="KW-1185">Reference proteome</keyword>
<dbReference type="InterPro" id="IPR001382">
    <property type="entry name" value="Glyco_hydro_47"/>
</dbReference>
<dbReference type="GO" id="GO:0005509">
    <property type="term" value="F:calcium ion binding"/>
    <property type="evidence" value="ECO:0007669"/>
    <property type="project" value="InterPro"/>
</dbReference>
<dbReference type="Gene3D" id="1.50.10.10">
    <property type="match status" value="1"/>
</dbReference>
<evidence type="ECO:0000256" key="3">
    <source>
        <dbReference type="ARBA" id="ARBA00007658"/>
    </source>
</evidence>
<sequence length="257" mass="29875">MFLRKISGIFPAGFGLRLSQKFVFLLFLSGFITLCFGTLFLLPDTSKFKRIFLSGTQGQSGERIHSYANKKMNKKTVDEQKSLFRNTNQEKWRSKEEFDVNVKPLGFLAQNFETLKEDNSLNREHVVAAKAKNKDNEISPAQRNQVDFVFDYKAFQKSLKFPPLGNPHEQKDPETRERRNKIKEMMKFAWDSYKKYAWGENELRPLTKDGHFGSLFGGLKGATIVDALDTLFIMNLKEEFEHAERWIENSLDLDVVR</sequence>
<dbReference type="AlphaFoldDB" id="A0AAV3B116"/>
<organism evidence="8 9">
    <name type="scientific">Pyxicephalus adspersus</name>
    <name type="common">African bullfrog</name>
    <dbReference type="NCBI Taxonomy" id="30357"/>
    <lineage>
        <taxon>Eukaryota</taxon>
        <taxon>Metazoa</taxon>
        <taxon>Chordata</taxon>
        <taxon>Craniata</taxon>
        <taxon>Vertebrata</taxon>
        <taxon>Euteleostomi</taxon>
        <taxon>Amphibia</taxon>
        <taxon>Batrachia</taxon>
        <taxon>Anura</taxon>
        <taxon>Neobatrachia</taxon>
        <taxon>Ranoidea</taxon>
        <taxon>Pyxicephalidae</taxon>
        <taxon>Pyxicephalinae</taxon>
        <taxon>Pyxicephalus</taxon>
    </lineage>
</organism>
<reference evidence="8" key="1">
    <citation type="thesis" date="2020" institute="ProQuest LLC" country="789 East Eisenhower Parkway, Ann Arbor, MI, USA">
        <title>Comparative Genomics and Chromosome Evolution.</title>
        <authorList>
            <person name="Mudd A.B."/>
        </authorList>
    </citation>
    <scope>NUCLEOTIDE SEQUENCE</scope>
    <source>
        <strain evidence="8">1538</strain>
        <tissue evidence="8">Blood</tissue>
    </source>
</reference>
<name>A0AAV3B116_PYXAD</name>
<dbReference type="Pfam" id="PF01532">
    <property type="entry name" value="Glyco_hydro_47"/>
    <property type="match status" value="1"/>
</dbReference>
<dbReference type="InterPro" id="IPR012341">
    <property type="entry name" value="6hp_glycosidase-like_sf"/>
</dbReference>
<dbReference type="InterPro" id="IPR036026">
    <property type="entry name" value="Seven-hairpin_glycosidases"/>
</dbReference>
<accession>A0AAV3B116</accession>
<keyword evidence="7" id="KW-1133">Transmembrane helix</keyword>
<dbReference type="PANTHER" id="PTHR11742">
    <property type="entry name" value="MANNOSYL-OLIGOSACCHARIDE ALPHA-1,2-MANNOSIDASE-RELATED"/>
    <property type="match status" value="1"/>
</dbReference>
<protein>
    <recommendedName>
        <fullName evidence="6">alpha-1,2-Mannosidase</fullName>
        <ecNumber evidence="6">3.2.1.-</ecNumber>
    </recommendedName>
</protein>
<dbReference type="EC" id="3.2.1.-" evidence="6"/>
<dbReference type="GO" id="GO:0070062">
    <property type="term" value="C:extracellular exosome"/>
    <property type="evidence" value="ECO:0007669"/>
    <property type="project" value="TreeGrafter"/>
</dbReference>
<evidence type="ECO:0000256" key="5">
    <source>
        <dbReference type="ARBA" id="ARBA00023157"/>
    </source>
</evidence>
<dbReference type="GO" id="GO:0005975">
    <property type="term" value="P:carbohydrate metabolic process"/>
    <property type="evidence" value="ECO:0007669"/>
    <property type="project" value="InterPro"/>
</dbReference>
<evidence type="ECO:0000313" key="8">
    <source>
        <dbReference type="EMBL" id="DBA33583.1"/>
    </source>
</evidence>
<evidence type="ECO:0000256" key="2">
    <source>
        <dbReference type="ARBA" id="ARBA00004922"/>
    </source>
</evidence>
<evidence type="ECO:0000256" key="4">
    <source>
        <dbReference type="ARBA" id="ARBA00022801"/>
    </source>
</evidence>
<evidence type="ECO:0000256" key="7">
    <source>
        <dbReference type="SAM" id="Phobius"/>
    </source>
</evidence>
<dbReference type="SUPFAM" id="SSF48225">
    <property type="entry name" value="Seven-hairpin glycosidases"/>
    <property type="match status" value="1"/>
</dbReference>
<feature type="transmembrane region" description="Helical" evidence="7">
    <location>
        <begin position="22"/>
        <end position="42"/>
    </location>
</feature>
<comment type="cofactor">
    <cofactor evidence="1">
        <name>Ca(2+)</name>
        <dbReference type="ChEBI" id="CHEBI:29108"/>
    </cofactor>
</comment>
<keyword evidence="6" id="KW-0326">Glycosidase</keyword>
<keyword evidence="7" id="KW-0472">Membrane</keyword>
<evidence type="ECO:0000313" key="9">
    <source>
        <dbReference type="Proteomes" id="UP001181693"/>
    </source>
</evidence>
<keyword evidence="4 6" id="KW-0378">Hydrolase</keyword>
<comment type="caution">
    <text evidence="8">The sequence shown here is derived from an EMBL/GenBank/DDBJ whole genome shotgun (WGS) entry which is preliminary data.</text>
</comment>
<dbReference type="Proteomes" id="UP001181693">
    <property type="component" value="Unassembled WGS sequence"/>
</dbReference>
<dbReference type="PANTHER" id="PTHR11742:SF28">
    <property type="entry name" value="MANNOSYL-OLIGOSACCHARIDE 1,2-ALPHA-MANNOSIDASE IC"/>
    <property type="match status" value="1"/>
</dbReference>
<dbReference type="GO" id="GO:0005783">
    <property type="term" value="C:endoplasmic reticulum"/>
    <property type="evidence" value="ECO:0007669"/>
    <property type="project" value="TreeGrafter"/>
</dbReference>
<comment type="pathway">
    <text evidence="2">Protein modification; protein glycosylation.</text>
</comment>
<dbReference type="EMBL" id="DYDO01000001">
    <property type="protein sequence ID" value="DBA33583.1"/>
    <property type="molecule type" value="Genomic_DNA"/>
</dbReference>
<evidence type="ECO:0000256" key="6">
    <source>
        <dbReference type="RuleBase" id="RU361193"/>
    </source>
</evidence>